<dbReference type="EC" id="4.3.1.16" evidence="8"/>
<dbReference type="InterPro" id="IPR000634">
    <property type="entry name" value="Ser/Thr_deHydtase_PyrdxlP-BS"/>
</dbReference>
<dbReference type="InterPro" id="IPR036052">
    <property type="entry name" value="TrpB-like_PALP_sf"/>
</dbReference>
<dbReference type="PANTHER" id="PTHR43050">
    <property type="entry name" value="SERINE / THREONINE RACEMASE FAMILY MEMBER"/>
    <property type="match status" value="1"/>
</dbReference>
<comment type="cofactor">
    <cofactor evidence="2">
        <name>pyridoxal 5'-phosphate</name>
        <dbReference type="ChEBI" id="CHEBI:597326"/>
    </cofactor>
</comment>
<evidence type="ECO:0000256" key="5">
    <source>
        <dbReference type="ARBA" id="ARBA00022842"/>
    </source>
</evidence>
<organism evidence="8 9">
    <name type="scientific">Acidovorax facilis</name>
    <dbReference type="NCBI Taxonomy" id="12917"/>
    <lineage>
        <taxon>Bacteria</taxon>
        <taxon>Pseudomonadati</taxon>
        <taxon>Pseudomonadota</taxon>
        <taxon>Betaproteobacteria</taxon>
        <taxon>Burkholderiales</taxon>
        <taxon>Comamonadaceae</taxon>
        <taxon>Acidovorax</taxon>
    </lineage>
</organism>
<evidence type="ECO:0000313" key="8">
    <source>
        <dbReference type="EMBL" id="MFC3938084.1"/>
    </source>
</evidence>
<dbReference type="Proteomes" id="UP001595693">
    <property type="component" value="Unassembled WGS sequence"/>
</dbReference>
<comment type="cofactor">
    <cofactor evidence="4">
        <name>Mg(2+)</name>
        <dbReference type="ChEBI" id="CHEBI:18420"/>
    </cofactor>
</comment>
<comment type="cofactor">
    <cofactor evidence="1">
        <name>Ca(2+)</name>
        <dbReference type="ChEBI" id="CHEBI:29108"/>
    </cofactor>
</comment>
<dbReference type="PROSITE" id="PS00165">
    <property type="entry name" value="DEHYDRATASE_SER_THR"/>
    <property type="match status" value="1"/>
</dbReference>
<gene>
    <name evidence="8" type="ORF">ACFOW3_26035</name>
</gene>
<reference evidence="9" key="1">
    <citation type="journal article" date="2019" name="Int. J. Syst. Evol. Microbiol.">
        <title>The Global Catalogue of Microorganisms (GCM) 10K type strain sequencing project: providing services to taxonomists for standard genome sequencing and annotation.</title>
        <authorList>
            <consortium name="The Broad Institute Genomics Platform"/>
            <consortium name="The Broad Institute Genome Sequencing Center for Infectious Disease"/>
            <person name="Wu L."/>
            <person name="Ma J."/>
        </authorList>
    </citation>
    <scope>NUCLEOTIDE SEQUENCE [LARGE SCALE GENOMIC DNA]</scope>
    <source>
        <strain evidence="9">CCUG 2113</strain>
    </source>
</reference>
<dbReference type="SUPFAM" id="SSF53686">
    <property type="entry name" value="Tryptophan synthase beta subunit-like PLP-dependent enzymes"/>
    <property type="match status" value="1"/>
</dbReference>
<proteinExistence type="predicted"/>
<protein>
    <submittedName>
        <fullName evidence="8">Threo-3-hydroxy-L-aspartate ammonia-lyase</fullName>
        <ecNumber evidence="8">4.3.1.16</ecNumber>
    </submittedName>
</protein>
<keyword evidence="9" id="KW-1185">Reference proteome</keyword>
<dbReference type="GO" id="GO:0030848">
    <property type="term" value="F:threo-3-hydroxyaspartate ammonia-lyase activity"/>
    <property type="evidence" value="ECO:0007669"/>
    <property type="project" value="UniProtKB-EC"/>
</dbReference>
<evidence type="ECO:0000259" key="7">
    <source>
        <dbReference type="Pfam" id="PF00291"/>
    </source>
</evidence>
<keyword evidence="6" id="KW-0663">Pyridoxal phosphate</keyword>
<keyword evidence="8" id="KW-0456">Lyase</keyword>
<dbReference type="Gene3D" id="3.40.50.1100">
    <property type="match status" value="2"/>
</dbReference>
<dbReference type="PANTHER" id="PTHR43050:SF1">
    <property type="entry name" value="SERINE RACEMASE"/>
    <property type="match status" value="1"/>
</dbReference>
<dbReference type="EMBL" id="JBHSAJ010000165">
    <property type="protein sequence ID" value="MFC3938084.1"/>
    <property type="molecule type" value="Genomic_DNA"/>
</dbReference>
<comment type="caution">
    <text evidence="8">The sequence shown here is derived from an EMBL/GenBank/DDBJ whole genome shotgun (WGS) entry which is preliminary data.</text>
</comment>
<evidence type="ECO:0000313" key="9">
    <source>
        <dbReference type="Proteomes" id="UP001595693"/>
    </source>
</evidence>
<evidence type="ECO:0000256" key="1">
    <source>
        <dbReference type="ARBA" id="ARBA00001913"/>
    </source>
</evidence>
<evidence type="ECO:0000256" key="3">
    <source>
        <dbReference type="ARBA" id="ARBA00001936"/>
    </source>
</evidence>
<dbReference type="Pfam" id="PF00291">
    <property type="entry name" value="PALP"/>
    <property type="match status" value="1"/>
</dbReference>
<dbReference type="CDD" id="cd01562">
    <property type="entry name" value="Thr-dehyd"/>
    <property type="match status" value="1"/>
</dbReference>
<evidence type="ECO:0000256" key="6">
    <source>
        <dbReference type="ARBA" id="ARBA00022898"/>
    </source>
</evidence>
<evidence type="ECO:0000256" key="4">
    <source>
        <dbReference type="ARBA" id="ARBA00001946"/>
    </source>
</evidence>
<comment type="cofactor">
    <cofactor evidence="3">
        <name>Mn(2+)</name>
        <dbReference type="ChEBI" id="CHEBI:29035"/>
    </cofactor>
</comment>
<feature type="domain" description="Tryptophan synthase beta chain-like PALP" evidence="7">
    <location>
        <begin position="27"/>
        <end position="316"/>
    </location>
</feature>
<keyword evidence="5" id="KW-0460">Magnesium</keyword>
<dbReference type="RefSeq" id="WP_055401172.1">
    <property type="nucleotide sequence ID" value="NZ_CP192460.1"/>
</dbReference>
<sequence>MTLPSLTPPTYDDVAAAAHRLKGMAHHTPVLRSTTADDLLGAQLFFKCENLQRTGAFKFRGAFNTLAQFTDEQRERGVLAFSAGNHAQAIALSARMLDMPAVIVMPADAPASKMAATRAYGAQVVTYDRYTEDREAISRHLALERGMTLVPPFDHPHVIAGQGTAAKELFEEVPDLDYLFVCVGGGGLLAGSLLAAQALAPQCRVVGVEPETGNDAQQSLRAGHIVRIPTPHTIADGAQTQALGELTFPIIRDHAEDIISVSDEQLMQSLRFFAERMKIVVEPTGALAYAGAQAFSGADNGGKLLHGERVGVLISGGNVDLARYARFLAD</sequence>
<accession>A0ABV8DI16</accession>
<dbReference type="InterPro" id="IPR001926">
    <property type="entry name" value="TrpB-like_PALP"/>
</dbReference>
<name>A0ABV8DI16_9BURK</name>
<evidence type="ECO:0000256" key="2">
    <source>
        <dbReference type="ARBA" id="ARBA00001933"/>
    </source>
</evidence>
<dbReference type="NCBIfam" id="NF005454">
    <property type="entry name" value="PRK07048.1"/>
    <property type="match status" value="1"/>
</dbReference>